<gene>
    <name evidence="1" type="ORF">XD82_1540</name>
</gene>
<proteinExistence type="predicted"/>
<name>A0A124FRZ7_9EURY</name>
<protein>
    <submittedName>
        <fullName evidence="1">Peptidase M12B</fullName>
    </submittedName>
</protein>
<evidence type="ECO:0000313" key="2">
    <source>
        <dbReference type="Proteomes" id="UP000054323"/>
    </source>
</evidence>
<evidence type="ECO:0000313" key="1">
    <source>
        <dbReference type="EMBL" id="KUK60716.1"/>
    </source>
</evidence>
<dbReference type="AlphaFoldDB" id="A0A124FRZ7"/>
<dbReference type="Proteomes" id="UP000054323">
    <property type="component" value="Unassembled WGS sequence"/>
</dbReference>
<reference evidence="2" key="1">
    <citation type="journal article" date="2015" name="MBio">
        <title>Genome-Resolved Metagenomic Analysis Reveals Roles for Candidate Phyla and Other Microbial Community Members in Biogeochemical Transformations in Oil Reservoirs.</title>
        <authorList>
            <person name="Hu P."/>
            <person name="Tom L."/>
            <person name="Singh A."/>
            <person name="Thomas B.C."/>
            <person name="Baker B.J."/>
            <person name="Piceno Y.M."/>
            <person name="Andersen G.L."/>
            <person name="Banfield J.F."/>
        </authorList>
    </citation>
    <scope>NUCLEOTIDE SEQUENCE [LARGE SCALE GENOMIC DNA]</scope>
</reference>
<dbReference type="EMBL" id="LGGD01000218">
    <property type="protein sequence ID" value="KUK60716.1"/>
    <property type="molecule type" value="Genomic_DNA"/>
</dbReference>
<sequence>MVVTDPAYFSPVPTAGEVNLTSLPPLREYDLVIADPASFVADAGSGSLVALHLPGREFVLDLELVPAPVAEGARAFVKNESGTFEVAPPRIWFFEGIVDIKGRKEANNGERSHYRENRWSRAPNRYGRLG</sequence>
<dbReference type="PATRIC" id="fig|2198.4.peg.1937"/>
<organism evidence="1 2">
    <name type="scientific">Methanoculleus marisnigri</name>
    <dbReference type="NCBI Taxonomy" id="2198"/>
    <lineage>
        <taxon>Archaea</taxon>
        <taxon>Methanobacteriati</taxon>
        <taxon>Methanobacteriota</taxon>
        <taxon>Stenosarchaea group</taxon>
        <taxon>Methanomicrobia</taxon>
        <taxon>Methanomicrobiales</taxon>
        <taxon>Methanomicrobiaceae</taxon>
        <taxon>Methanoculleus</taxon>
    </lineage>
</organism>
<comment type="caution">
    <text evidence="1">The sequence shown here is derived from an EMBL/GenBank/DDBJ whole genome shotgun (WGS) entry which is preliminary data.</text>
</comment>
<accession>A0A124FRZ7</accession>